<keyword evidence="14" id="KW-1185">Reference proteome</keyword>
<evidence type="ECO:0000256" key="4">
    <source>
        <dbReference type="ARBA" id="ARBA00022679"/>
    </source>
</evidence>
<dbReference type="InterPro" id="IPR004167">
    <property type="entry name" value="PSBD"/>
</dbReference>
<dbReference type="InterPro" id="IPR011053">
    <property type="entry name" value="Single_hybrid_motif"/>
</dbReference>
<gene>
    <name evidence="13" type="ORF">NM961_04750</name>
</gene>
<comment type="catalytic activity">
    <reaction evidence="8">
        <text>N(6)-[(R)-dihydrolipoyl]-L-lysyl-[protein] + acetyl-CoA = N(6)-[(R)-S(8)-acetyldihydrolipoyl]-L-lysyl-[protein] + CoA</text>
        <dbReference type="Rhea" id="RHEA:17017"/>
        <dbReference type="Rhea" id="RHEA-COMP:10475"/>
        <dbReference type="Rhea" id="RHEA-COMP:10478"/>
        <dbReference type="ChEBI" id="CHEBI:57287"/>
        <dbReference type="ChEBI" id="CHEBI:57288"/>
        <dbReference type="ChEBI" id="CHEBI:83100"/>
        <dbReference type="ChEBI" id="CHEBI:83111"/>
        <dbReference type="EC" id="2.3.1.12"/>
    </reaction>
</comment>
<feature type="domain" description="Lipoyl-binding" evidence="11">
    <location>
        <begin position="2"/>
        <end position="76"/>
    </location>
</feature>
<dbReference type="Gene3D" id="2.40.50.100">
    <property type="match status" value="1"/>
</dbReference>
<dbReference type="InterPro" id="IPR003016">
    <property type="entry name" value="2-oxoA_DH_lipoyl-BS"/>
</dbReference>
<feature type="region of interest" description="Disordered" evidence="10">
    <location>
        <begin position="88"/>
        <end position="118"/>
    </location>
</feature>
<dbReference type="CDD" id="cd06849">
    <property type="entry name" value="lipoyl_domain"/>
    <property type="match status" value="1"/>
</dbReference>
<keyword evidence="5 9" id="KW-0450">Lipoyl</keyword>
<organism evidence="13 14">
    <name type="scientific">Tahibacter harae</name>
    <dbReference type="NCBI Taxonomy" id="2963937"/>
    <lineage>
        <taxon>Bacteria</taxon>
        <taxon>Pseudomonadati</taxon>
        <taxon>Pseudomonadota</taxon>
        <taxon>Gammaproteobacteria</taxon>
        <taxon>Lysobacterales</taxon>
        <taxon>Rhodanobacteraceae</taxon>
        <taxon>Tahibacter</taxon>
    </lineage>
</organism>
<evidence type="ECO:0000256" key="3">
    <source>
        <dbReference type="ARBA" id="ARBA00011484"/>
    </source>
</evidence>
<evidence type="ECO:0000256" key="2">
    <source>
        <dbReference type="ARBA" id="ARBA00007317"/>
    </source>
</evidence>
<comment type="cofactor">
    <cofactor evidence="1 9">
        <name>(R)-lipoate</name>
        <dbReference type="ChEBI" id="CHEBI:83088"/>
    </cofactor>
</comment>
<name>A0ABT1QNY0_9GAMM</name>
<dbReference type="EC" id="2.3.1.-" evidence="9"/>
<proteinExistence type="inferred from homology"/>
<dbReference type="PROSITE" id="PS51826">
    <property type="entry name" value="PSBD"/>
    <property type="match status" value="1"/>
</dbReference>
<dbReference type="InterPro" id="IPR050743">
    <property type="entry name" value="2-oxoacid_DH_E2_comp"/>
</dbReference>
<dbReference type="PANTHER" id="PTHR43178">
    <property type="entry name" value="DIHYDROLIPOAMIDE ACETYLTRANSFERASE COMPONENT OF PYRUVATE DEHYDROGENASE COMPLEX"/>
    <property type="match status" value="1"/>
</dbReference>
<dbReference type="RefSeq" id="WP_255911943.1">
    <property type="nucleotide sequence ID" value="NZ_JANFQO010000003.1"/>
</dbReference>
<keyword evidence="6 9" id="KW-0012">Acyltransferase</keyword>
<evidence type="ECO:0000256" key="1">
    <source>
        <dbReference type="ARBA" id="ARBA00001938"/>
    </source>
</evidence>
<evidence type="ECO:0000256" key="7">
    <source>
        <dbReference type="ARBA" id="ARBA00025211"/>
    </source>
</evidence>
<evidence type="ECO:0000259" key="11">
    <source>
        <dbReference type="PROSITE" id="PS50968"/>
    </source>
</evidence>
<dbReference type="Pfam" id="PF00364">
    <property type="entry name" value="Biotin_lipoyl"/>
    <property type="match status" value="1"/>
</dbReference>
<evidence type="ECO:0000256" key="9">
    <source>
        <dbReference type="RuleBase" id="RU003423"/>
    </source>
</evidence>
<dbReference type="Proteomes" id="UP001165498">
    <property type="component" value="Unassembled WGS sequence"/>
</dbReference>
<evidence type="ECO:0000256" key="10">
    <source>
        <dbReference type="SAM" id="MobiDB-lite"/>
    </source>
</evidence>
<evidence type="ECO:0000256" key="5">
    <source>
        <dbReference type="ARBA" id="ARBA00022823"/>
    </source>
</evidence>
<comment type="function">
    <text evidence="7">The pyruvate dehydrogenase complex catalyzes the overall conversion of pyruvate to acetyl-CoA and CO(2). It contains multiple copies of three enzymatic components: pyruvate dehydrogenase (E1), dihydrolipoamide acetyltransferase (E2) and lipoamide dehydrogenase (E3).</text>
</comment>
<dbReference type="Gene3D" id="3.30.559.10">
    <property type="entry name" value="Chloramphenicol acetyltransferase-like domain"/>
    <property type="match status" value="1"/>
</dbReference>
<dbReference type="InterPro" id="IPR001078">
    <property type="entry name" value="2-oxoacid_DH_actylTfrase"/>
</dbReference>
<comment type="caution">
    <text evidence="13">The sequence shown here is derived from an EMBL/GenBank/DDBJ whole genome shotgun (WGS) entry which is preliminary data.</text>
</comment>
<dbReference type="SUPFAM" id="SSF51230">
    <property type="entry name" value="Single hybrid motif"/>
    <property type="match status" value="1"/>
</dbReference>
<keyword evidence="4 9" id="KW-0808">Transferase</keyword>
<dbReference type="Pfam" id="PF00198">
    <property type="entry name" value="2-oxoacid_dh"/>
    <property type="match status" value="1"/>
</dbReference>
<dbReference type="InterPro" id="IPR023213">
    <property type="entry name" value="CAT-like_dom_sf"/>
</dbReference>
<dbReference type="SUPFAM" id="SSF47005">
    <property type="entry name" value="Peripheral subunit-binding domain of 2-oxo acid dehydrogenase complex"/>
    <property type="match status" value="1"/>
</dbReference>
<dbReference type="InterPro" id="IPR036625">
    <property type="entry name" value="E3-bd_dom_sf"/>
</dbReference>
<protein>
    <recommendedName>
        <fullName evidence="9">Dihydrolipoamide acetyltransferase component of pyruvate dehydrogenase complex</fullName>
        <ecNumber evidence="9">2.3.1.-</ecNumber>
    </recommendedName>
</protein>
<evidence type="ECO:0000313" key="14">
    <source>
        <dbReference type="Proteomes" id="UP001165498"/>
    </source>
</evidence>
<feature type="domain" description="Peripheral subunit-binding (PSBD)" evidence="12">
    <location>
        <begin position="159"/>
        <end position="196"/>
    </location>
</feature>
<comment type="subunit">
    <text evidence="3">Forms a 24-polypeptide structural core with octahedral symmetry.</text>
</comment>
<evidence type="ECO:0000256" key="6">
    <source>
        <dbReference type="ARBA" id="ARBA00023315"/>
    </source>
</evidence>
<reference evidence="13" key="1">
    <citation type="submission" date="2022-07" db="EMBL/GenBank/DDBJ databases">
        <title>Tahibacter sp., a new gammaproteobacterium isolated from the silt sample collected at pig farm.</title>
        <authorList>
            <person name="Chen H."/>
        </authorList>
    </citation>
    <scope>NUCLEOTIDE SEQUENCE</scope>
    <source>
        <strain evidence="13">P2K</strain>
    </source>
</reference>
<evidence type="ECO:0000256" key="8">
    <source>
        <dbReference type="ARBA" id="ARBA00048370"/>
    </source>
</evidence>
<dbReference type="Pfam" id="PF02817">
    <property type="entry name" value="E3_binding"/>
    <property type="match status" value="1"/>
</dbReference>
<sequence length="463" mass="48093">MSQEVKVPDIGNYANVPVIEILVAPGDTVKKDQGLLTLESDKATMEVPAPFAGVVKEIKVKIGDEVSEGSVVAVIDAADAAARPAAPAAPKAEAAPARAEPAAAKSEPAAAPAPARAEAAPAAAVADAARPGIDAEIAGPRTPPVPFDASVVMPDKVPHASPAVRLFARELGVDLSQVSGSGRKARITREDVQNFVKQALSAGTAPRGAAAPVAAGGGLNLLPWPQVDFAKFGAVETRPLSRIKKISGANLARNWVMIPHVTQHDDADITELEALRVQINKENEKSGVKLTMLAFLIRAVVSALKKFPDFNASLDASGENLVLKKYFHIGFAADTPNGLVVPVLKDADSKGVLEIARETGELAAKAREGKLGPADMSGGCFSISSLGGIGGTAFTPIVNAPEVAILGVSKSAIKPVWDGKAFQPRLILPLSLSYDHRVIDGASAARFTSYLGQVLADMRRTLL</sequence>
<dbReference type="SUPFAM" id="SSF52777">
    <property type="entry name" value="CoA-dependent acyltransferases"/>
    <property type="match status" value="1"/>
</dbReference>
<dbReference type="PANTHER" id="PTHR43178:SF2">
    <property type="entry name" value="DIHYDROLIPOYLLYSINE-RESIDUE ACETYLTRANSFERASE COMPONENT OF PYRUVATE DEHYDROGENASE COMPLEX"/>
    <property type="match status" value="1"/>
</dbReference>
<dbReference type="EMBL" id="JANFQO010000003">
    <property type="protein sequence ID" value="MCQ4164013.1"/>
    <property type="molecule type" value="Genomic_DNA"/>
</dbReference>
<dbReference type="PROSITE" id="PS00189">
    <property type="entry name" value="LIPOYL"/>
    <property type="match status" value="1"/>
</dbReference>
<evidence type="ECO:0000259" key="12">
    <source>
        <dbReference type="PROSITE" id="PS51826"/>
    </source>
</evidence>
<accession>A0ABT1QNY0</accession>
<dbReference type="PROSITE" id="PS50968">
    <property type="entry name" value="BIOTINYL_LIPOYL"/>
    <property type="match status" value="1"/>
</dbReference>
<dbReference type="InterPro" id="IPR000089">
    <property type="entry name" value="Biotin_lipoyl"/>
</dbReference>
<dbReference type="Gene3D" id="4.10.320.10">
    <property type="entry name" value="E3-binding domain"/>
    <property type="match status" value="1"/>
</dbReference>
<evidence type="ECO:0000313" key="13">
    <source>
        <dbReference type="EMBL" id="MCQ4164013.1"/>
    </source>
</evidence>
<comment type="similarity">
    <text evidence="2 9">Belongs to the 2-oxoacid dehydrogenase family.</text>
</comment>